<comment type="caution">
    <text evidence="2">The sequence shown here is derived from an EMBL/GenBank/DDBJ whole genome shotgun (WGS) entry which is preliminary data.</text>
</comment>
<name>A0A812IV24_SYMPI</name>
<dbReference type="AlphaFoldDB" id="A0A812IV24"/>
<gene>
    <name evidence="2" type="ORF">SPIL2461_LOCUS494</name>
</gene>
<sequence length="889" mass="95668">MGHFRHSRRQPTPGLANATNALGCNTLQKVPRKAKAKKKPQKPGTDAILPRDYLLCWLSGWVLAEEGGVIVQMTAASYTIDRLRRWEDGERLSLWQTRQRPQRGQRGQLTKAERQDIAVSLAREGFDSKACSALLATGLAPENAETVAALRNLHPQQPAPAVPELHELPPAPELVPDTVGKALRSFPAASAPGPSGLRAQHLRKACSPGTTAGLLEQLAAVVSLLASGQACAQVAPILAGASLVAVPKPKGGVRPIAIGEILRGLTGKCLMSHARSAARDHVFPNQLGVAVPAGAEVAVHTVRGWLDRHSRSSGKVLVKLDFENAFNRVSRQQVLLAAQTYFPFLARWVAWTYGATRWAPCCLQPLVLELRTGMDLDLFYLDDGVLAGDIVAVRAALATAVGRAAELGLRLNIAKCEAIAVGTTTVGDLLGHLPSELLRAPDGRIRVLRDFELLGAAVGVADFTHAHSSKRVQVAKELLDAIGELEDPQVGLRLLRACAGQCKVVHSMRCAPPGPQLRAFQQFDNLVRGCFSQLTGLHLDVEQWEQAGLSLAQGGLGLRSTRQPPTWPPWEDAPTCAAKWMAASTFSAAPLTAATALTLKQKELTTCTDKVAWERRLANSSITAQAILRSEAEPGARAFLAAVPVGRKRMEPAVFVAELRQRLCMPDASRDVWCPRCDGILDKFSLHAGLCPAGGERTLRHHALRDLLWVWTERAGMQPEREKPGLLLPQRPDEGGLARRRPADIFVPSYLGSPVAFDLAVTGPQRQETLGEAARKSLAAAISYAEVKRSHLDTAQTCQAQGIRFLPLVAESTGAWEPEAAKVLQHISGAVAAREGAEASVLHSELLQELCVTARSFRARAVLRRRAELAEMAGSHEARAAAGALFTAS</sequence>
<accession>A0A812IV24</accession>
<dbReference type="PANTHER" id="PTHR48462:SF1">
    <property type="entry name" value="PROTEIN, PUTATIVE-RELATED"/>
    <property type="match status" value="1"/>
</dbReference>
<proteinExistence type="predicted"/>
<dbReference type="EMBL" id="CAJNIZ010000370">
    <property type="protein sequence ID" value="CAE7160351.1"/>
    <property type="molecule type" value="Genomic_DNA"/>
</dbReference>
<feature type="region of interest" description="Disordered" evidence="1">
    <location>
        <begin position="1"/>
        <end position="20"/>
    </location>
</feature>
<evidence type="ECO:0008006" key="4">
    <source>
        <dbReference type="Google" id="ProtNLM"/>
    </source>
</evidence>
<reference evidence="2" key="1">
    <citation type="submission" date="2021-02" db="EMBL/GenBank/DDBJ databases">
        <authorList>
            <person name="Dougan E. K."/>
            <person name="Rhodes N."/>
            <person name="Thang M."/>
            <person name="Chan C."/>
        </authorList>
    </citation>
    <scope>NUCLEOTIDE SEQUENCE</scope>
</reference>
<evidence type="ECO:0000313" key="3">
    <source>
        <dbReference type="Proteomes" id="UP000649617"/>
    </source>
</evidence>
<evidence type="ECO:0000313" key="2">
    <source>
        <dbReference type="EMBL" id="CAE7160351.1"/>
    </source>
</evidence>
<dbReference type="PANTHER" id="PTHR48462">
    <property type="entry name" value="PROTEIN, PUTATIVE-RELATED"/>
    <property type="match status" value="1"/>
</dbReference>
<keyword evidence="3" id="KW-1185">Reference proteome</keyword>
<organism evidence="2 3">
    <name type="scientific">Symbiodinium pilosum</name>
    <name type="common">Dinoflagellate</name>
    <dbReference type="NCBI Taxonomy" id="2952"/>
    <lineage>
        <taxon>Eukaryota</taxon>
        <taxon>Sar</taxon>
        <taxon>Alveolata</taxon>
        <taxon>Dinophyceae</taxon>
        <taxon>Suessiales</taxon>
        <taxon>Symbiodiniaceae</taxon>
        <taxon>Symbiodinium</taxon>
    </lineage>
</organism>
<dbReference type="Proteomes" id="UP000649617">
    <property type="component" value="Unassembled WGS sequence"/>
</dbReference>
<dbReference type="OrthoDB" id="447463at2759"/>
<protein>
    <recommendedName>
        <fullName evidence="4">Reverse transcriptase domain-containing protein</fullName>
    </recommendedName>
</protein>
<evidence type="ECO:0000256" key="1">
    <source>
        <dbReference type="SAM" id="MobiDB-lite"/>
    </source>
</evidence>